<dbReference type="InterPro" id="IPR023696">
    <property type="entry name" value="Ureohydrolase_dom_sf"/>
</dbReference>
<evidence type="ECO:0000256" key="4">
    <source>
        <dbReference type="RuleBase" id="RU003684"/>
    </source>
</evidence>
<keyword evidence="3 4" id="KW-0378">Hydrolase</keyword>
<name>A0ABV9UE58_9ACTN</name>
<evidence type="ECO:0000256" key="3">
    <source>
        <dbReference type="ARBA" id="ARBA00022801"/>
    </source>
</evidence>
<evidence type="ECO:0000313" key="6">
    <source>
        <dbReference type="EMBL" id="MFC4913920.1"/>
    </source>
</evidence>
<dbReference type="GO" id="GO:0008783">
    <property type="term" value="F:agmatinase activity"/>
    <property type="evidence" value="ECO:0007669"/>
    <property type="project" value="UniProtKB-EC"/>
</dbReference>
<evidence type="ECO:0000256" key="1">
    <source>
        <dbReference type="ARBA" id="ARBA00009227"/>
    </source>
</evidence>
<dbReference type="PANTHER" id="PTHR11358:SF26">
    <property type="entry name" value="GUANIDINO ACID HYDROLASE, MITOCHONDRIAL"/>
    <property type="match status" value="1"/>
</dbReference>
<sequence>MPSPERYGPQFGPDITFLGVPRCTWTDPSTYADADVVILGAPFDGGTSHRPGTRFGPQYIRQTCYLPQDGSRPSLALRVDGLQGDLTVYDAGDVEMYSGDAERSVRDLQEAVHTVTANGAIPLILGGDHTIAWPDAAGVAQHLGQGRVSMIHFDAHADTGDVEFGSLVGHGQPMRRLIESGALRGDRFLQVGLRGYWPGPETLAWMAGQGMRSYEMTEIVARGLDECLTEAFAIAVDECDGVFLSVDIDVCDPGHAPGTGTPEPGGLTARQLLDAVRRIAYELPVAGIDVVEVSPPYDHADITSALANRVVLEALSGIARRRRDHRDGTTWDPRQPLLADRPAPPHPDL</sequence>
<gene>
    <name evidence="6" type="primary">speB</name>
    <name evidence="6" type="ORF">ACFPCY_42005</name>
</gene>
<protein>
    <submittedName>
        <fullName evidence="6">Agmatinase</fullName>
        <ecNumber evidence="6">3.5.3.11</ecNumber>
    </submittedName>
</protein>
<dbReference type="InterPro" id="IPR020855">
    <property type="entry name" value="Ureohydrolase_Mn_BS"/>
</dbReference>
<dbReference type="EC" id="3.5.3.11" evidence="6"/>
<evidence type="ECO:0000313" key="7">
    <source>
        <dbReference type="Proteomes" id="UP001595872"/>
    </source>
</evidence>
<dbReference type="PANTHER" id="PTHR11358">
    <property type="entry name" value="ARGINASE/AGMATINASE"/>
    <property type="match status" value="1"/>
</dbReference>
<reference evidence="7" key="1">
    <citation type="journal article" date="2019" name="Int. J. Syst. Evol. Microbiol.">
        <title>The Global Catalogue of Microorganisms (GCM) 10K type strain sequencing project: providing services to taxonomists for standard genome sequencing and annotation.</title>
        <authorList>
            <consortium name="The Broad Institute Genomics Platform"/>
            <consortium name="The Broad Institute Genome Sequencing Center for Infectious Disease"/>
            <person name="Wu L."/>
            <person name="Ma J."/>
        </authorList>
    </citation>
    <scope>NUCLEOTIDE SEQUENCE [LARGE SCALE GENOMIC DNA]</scope>
    <source>
        <strain evidence="7">KLKA75</strain>
    </source>
</reference>
<comment type="caution">
    <text evidence="6">The sequence shown here is derived from an EMBL/GenBank/DDBJ whole genome shotgun (WGS) entry which is preliminary data.</text>
</comment>
<dbReference type="EMBL" id="JBHSIT010000021">
    <property type="protein sequence ID" value="MFC4913920.1"/>
    <property type="molecule type" value="Genomic_DNA"/>
</dbReference>
<evidence type="ECO:0000256" key="2">
    <source>
        <dbReference type="ARBA" id="ARBA00022723"/>
    </source>
</evidence>
<dbReference type="PROSITE" id="PS01053">
    <property type="entry name" value="ARGINASE_1"/>
    <property type="match status" value="1"/>
</dbReference>
<feature type="region of interest" description="Disordered" evidence="5">
    <location>
        <begin position="322"/>
        <end position="349"/>
    </location>
</feature>
<dbReference type="RefSeq" id="WP_378265312.1">
    <property type="nucleotide sequence ID" value="NZ_JBHSIT010000021.1"/>
</dbReference>
<dbReference type="InterPro" id="IPR005925">
    <property type="entry name" value="Agmatinase-rel"/>
</dbReference>
<comment type="similarity">
    <text evidence="1">Belongs to the arginase family. Agmatinase subfamily.</text>
</comment>
<organism evidence="6 7">
    <name type="scientific">Actinomadura gamaensis</name>
    <dbReference type="NCBI Taxonomy" id="1763541"/>
    <lineage>
        <taxon>Bacteria</taxon>
        <taxon>Bacillati</taxon>
        <taxon>Actinomycetota</taxon>
        <taxon>Actinomycetes</taxon>
        <taxon>Streptosporangiales</taxon>
        <taxon>Thermomonosporaceae</taxon>
        <taxon>Actinomadura</taxon>
    </lineage>
</organism>
<dbReference type="PROSITE" id="PS51409">
    <property type="entry name" value="ARGINASE_2"/>
    <property type="match status" value="1"/>
</dbReference>
<dbReference type="Pfam" id="PF00491">
    <property type="entry name" value="Arginase"/>
    <property type="match status" value="1"/>
</dbReference>
<dbReference type="Gene3D" id="3.40.800.10">
    <property type="entry name" value="Ureohydrolase domain"/>
    <property type="match status" value="1"/>
</dbReference>
<dbReference type="PRINTS" id="PR00116">
    <property type="entry name" value="ARGINASE"/>
</dbReference>
<dbReference type="SUPFAM" id="SSF52768">
    <property type="entry name" value="Arginase/deacetylase"/>
    <property type="match status" value="1"/>
</dbReference>
<evidence type="ECO:0000256" key="5">
    <source>
        <dbReference type="SAM" id="MobiDB-lite"/>
    </source>
</evidence>
<dbReference type="Proteomes" id="UP001595872">
    <property type="component" value="Unassembled WGS sequence"/>
</dbReference>
<keyword evidence="2" id="KW-0479">Metal-binding</keyword>
<dbReference type="InterPro" id="IPR006035">
    <property type="entry name" value="Ureohydrolase"/>
</dbReference>
<proteinExistence type="inferred from homology"/>
<keyword evidence="7" id="KW-1185">Reference proteome</keyword>
<dbReference type="CDD" id="cd09990">
    <property type="entry name" value="Agmatinase-like"/>
    <property type="match status" value="1"/>
</dbReference>
<dbReference type="PIRSF" id="PIRSF036979">
    <property type="entry name" value="Arginase"/>
    <property type="match status" value="1"/>
</dbReference>
<accession>A0ABV9UE58</accession>
<dbReference type="NCBIfam" id="TIGR01230">
    <property type="entry name" value="agmatinase"/>
    <property type="match status" value="1"/>
</dbReference>